<dbReference type="SUPFAM" id="SSF55920">
    <property type="entry name" value="Creatinase/aminopeptidase"/>
    <property type="match status" value="1"/>
</dbReference>
<dbReference type="PANTHER" id="PTHR46112:SF2">
    <property type="entry name" value="XAA-PRO AMINOPEPTIDASE P-RELATED"/>
    <property type="match status" value="1"/>
</dbReference>
<evidence type="ECO:0000256" key="1">
    <source>
        <dbReference type="SAM" id="MobiDB-lite"/>
    </source>
</evidence>
<evidence type="ECO:0000313" key="5">
    <source>
        <dbReference type="Proteomes" id="UP001446871"/>
    </source>
</evidence>
<reference evidence="4 5" key="1">
    <citation type="submission" date="2023-01" db="EMBL/GenBank/DDBJ databases">
        <title>Analysis of 21 Apiospora genomes using comparative genomics revels a genus with tremendous synthesis potential of carbohydrate active enzymes and secondary metabolites.</title>
        <authorList>
            <person name="Sorensen T."/>
        </authorList>
    </citation>
    <scope>NUCLEOTIDE SEQUENCE [LARGE SCALE GENOMIC DNA]</scope>
    <source>
        <strain evidence="4 5">CBS 83171</strain>
    </source>
</reference>
<dbReference type="InterPro" id="IPR029149">
    <property type="entry name" value="Creatin/AminoP/Spt16_N"/>
</dbReference>
<feature type="domain" description="Peptidase M24" evidence="3">
    <location>
        <begin position="287"/>
        <end position="400"/>
    </location>
</feature>
<feature type="domain" description="Peptidase M24" evidence="3">
    <location>
        <begin position="421"/>
        <end position="523"/>
    </location>
</feature>
<keyword evidence="5" id="KW-1185">Reference proteome</keyword>
<dbReference type="Proteomes" id="UP001446871">
    <property type="component" value="Unassembled WGS sequence"/>
</dbReference>
<dbReference type="InterPro" id="IPR050659">
    <property type="entry name" value="Peptidase_M24B"/>
</dbReference>
<gene>
    <name evidence="4" type="ORF">PG996_015996</name>
</gene>
<organism evidence="4 5">
    <name type="scientific">Apiospora saccharicola</name>
    <dbReference type="NCBI Taxonomy" id="335842"/>
    <lineage>
        <taxon>Eukaryota</taxon>
        <taxon>Fungi</taxon>
        <taxon>Dikarya</taxon>
        <taxon>Ascomycota</taxon>
        <taxon>Pezizomycotina</taxon>
        <taxon>Sordariomycetes</taxon>
        <taxon>Xylariomycetidae</taxon>
        <taxon>Amphisphaeriales</taxon>
        <taxon>Apiosporaceae</taxon>
        <taxon>Apiospora</taxon>
    </lineage>
</organism>
<keyword evidence="2" id="KW-1133">Transmembrane helix</keyword>
<comment type="caution">
    <text evidence="4">The sequence shown here is derived from an EMBL/GenBank/DDBJ whole genome shotgun (WGS) entry which is preliminary data.</text>
</comment>
<accession>A0ABR1TNB3</accession>
<keyword evidence="2" id="KW-0472">Membrane</keyword>
<evidence type="ECO:0000259" key="3">
    <source>
        <dbReference type="Pfam" id="PF00557"/>
    </source>
</evidence>
<dbReference type="SUPFAM" id="SSF53092">
    <property type="entry name" value="Creatinase/prolidase N-terminal domain"/>
    <property type="match status" value="1"/>
</dbReference>
<evidence type="ECO:0000313" key="4">
    <source>
        <dbReference type="EMBL" id="KAK8047932.1"/>
    </source>
</evidence>
<dbReference type="Gene3D" id="3.90.230.10">
    <property type="entry name" value="Creatinase/methionine aminopeptidase superfamily"/>
    <property type="match status" value="1"/>
</dbReference>
<dbReference type="Gene3D" id="3.40.350.10">
    <property type="entry name" value="Creatinase/prolidase N-terminal domain"/>
    <property type="match status" value="1"/>
</dbReference>
<sequence length="541" mass="60024">MYFDNPQRATHEAAPSRQPLLPKATEDDKRRCVDPKHNMSRCGDLFSRILFHPHSILFLLGTAAFLSTVLVLSLWIPFLCSLWSGTLSDVVKAQQCAIDNFHSDLSFLDAAVPIATDEFLERRDRLAKALVASGADAFVLEPGYTFQYYGNVSQPDWEPWEPEERPFLMLVLPQKNESTGEVVAKTAFLAPHFEEGRVRMLGIPSRDDAELDIVIWEEHWDPYATLMESHLFKKNSGKRQSPPKLMMDEEIRDYISRGLAETGFETIGLSPQVELVRQIKSPAEVELLRAVNTGTVVAVRAMRPCLVPGLTEDQVRDILDAALMSVGFGLFFNIVLFEEHGALPHGGFVTGGKELTEESMVVIDVGAHYLGYSSDICRSFFIDPPKQRQQFSRLGSILTKGMSLEPNHGTGSSTSAALRAEKLKVWEIVLQAQTAAAAAFQPNGTAAGVDIAARTVIEDAGYGYGFTHRLGHGIGIKAHESPYLNKYNKKVLLQPGMTFTNEPGIYLEGKFGVRHEDIYLVKENGEAELLTGRRAKGPYDP</sequence>
<keyword evidence="2" id="KW-0812">Transmembrane</keyword>
<evidence type="ECO:0000256" key="2">
    <source>
        <dbReference type="SAM" id="Phobius"/>
    </source>
</evidence>
<dbReference type="InterPro" id="IPR000994">
    <property type="entry name" value="Pept_M24"/>
</dbReference>
<feature type="transmembrane region" description="Helical" evidence="2">
    <location>
        <begin position="56"/>
        <end position="78"/>
    </location>
</feature>
<dbReference type="InterPro" id="IPR036005">
    <property type="entry name" value="Creatinase/aminopeptidase-like"/>
</dbReference>
<dbReference type="EMBL" id="JAQQWM010000009">
    <property type="protein sequence ID" value="KAK8047932.1"/>
    <property type="molecule type" value="Genomic_DNA"/>
</dbReference>
<name>A0ABR1TNB3_9PEZI</name>
<dbReference type="PANTHER" id="PTHR46112">
    <property type="entry name" value="AMINOPEPTIDASE"/>
    <property type="match status" value="1"/>
</dbReference>
<feature type="region of interest" description="Disordered" evidence="1">
    <location>
        <begin position="1"/>
        <end position="28"/>
    </location>
</feature>
<dbReference type="Pfam" id="PF00557">
    <property type="entry name" value="Peptidase_M24"/>
    <property type="match status" value="2"/>
</dbReference>
<proteinExistence type="predicted"/>
<protein>
    <submittedName>
        <fullName evidence="4">Creatinase/aminopeptidase</fullName>
    </submittedName>
</protein>